<dbReference type="OrthoDB" id="678161at2"/>
<dbReference type="InterPro" id="IPR026323">
    <property type="entry name" value="Exosortase-related_prot_XrtF"/>
</dbReference>
<dbReference type="NCBIfam" id="TIGR04178">
    <property type="entry name" value="exo_archaeo"/>
    <property type="match status" value="1"/>
</dbReference>
<evidence type="ECO:0000256" key="6">
    <source>
        <dbReference type="ARBA" id="ARBA00022989"/>
    </source>
</evidence>
<accession>A0A1B9DXS4</accession>
<evidence type="ECO:0000313" key="10">
    <source>
        <dbReference type="Proteomes" id="UP000093510"/>
    </source>
</evidence>
<organism evidence="9 10">
    <name type="scientific">Flavobacterium crassostreae</name>
    <dbReference type="NCBI Taxonomy" id="1763534"/>
    <lineage>
        <taxon>Bacteria</taxon>
        <taxon>Pseudomonadati</taxon>
        <taxon>Bacteroidota</taxon>
        <taxon>Flavobacteriia</taxon>
        <taxon>Flavobacteriales</taxon>
        <taxon>Flavobacteriaceae</taxon>
        <taxon>Flavobacterium</taxon>
    </lineage>
</organism>
<dbReference type="InterPro" id="IPR026392">
    <property type="entry name" value="Exo/Archaeosortase_dom"/>
</dbReference>
<keyword evidence="4 8" id="KW-0812">Transmembrane</keyword>
<evidence type="ECO:0000256" key="1">
    <source>
        <dbReference type="ARBA" id="ARBA00004651"/>
    </source>
</evidence>
<feature type="transmembrane region" description="Helical" evidence="8">
    <location>
        <begin position="81"/>
        <end position="105"/>
    </location>
</feature>
<evidence type="ECO:0000256" key="7">
    <source>
        <dbReference type="ARBA" id="ARBA00023136"/>
    </source>
</evidence>
<dbReference type="Proteomes" id="UP000093510">
    <property type="component" value="Unassembled WGS sequence"/>
</dbReference>
<reference evidence="9 10" key="1">
    <citation type="submission" date="2016-03" db="EMBL/GenBank/DDBJ databases">
        <authorList>
            <person name="Ploux O."/>
        </authorList>
    </citation>
    <scope>NUCLEOTIDE SEQUENCE [LARGE SCALE GENOMIC DNA]</scope>
    <source>
        <strain evidence="9 10">LPB0076</strain>
    </source>
</reference>
<evidence type="ECO:0000313" key="9">
    <source>
        <dbReference type="EMBL" id="OCB74485.1"/>
    </source>
</evidence>
<dbReference type="GO" id="GO:0008233">
    <property type="term" value="F:peptidase activity"/>
    <property type="evidence" value="ECO:0007669"/>
    <property type="project" value="UniProtKB-KW"/>
</dbReference>
<feature type="transmembrane region" description="Helical" evidence="8">
    <location>
        <begin position="12"/>
        <end position="32"/>
    </location>
</feature>
<dbReference type="Pfam" id="PF09721">
    <property type="entry name" value="Exosortase_EpsH"/>
    <property type="match status" value="1"/>
</dbReference>
<dbReference type="AlphaFoldDB" id="A0A1B9DXS4"/>
<evidence type="ECO:0000256" key="4">
    <source>
        <dbReference type="ARBA" id="ARBA00022692"/>
    </source>
</evidence>
<keyword evidence="3" id="KW-0645">Protease</keyword>
<proteinExistence type="predicted"/>
<evidence type="ECO:0000256" key="8">
    <source>
        <dbReference type="SAM" id="Phobius"/>
    </source>
</evidence>
<comment type="subcellular location">
    <subcellularLocation>
        <location evidence="1">Cell membrane</location>
        <topology evidence="1">Multi-pass membrane protein</topology>
    </subcellularLocation>
</comment>
<feature type="transmembrane region" description="Helical" evidence="8">
    <location>
        <begin position="112"/>
        <end position="135"/>
    </location>
</feature>
<dbReference type="EMBL" id="LVEP01000038">
    <property type="protein sequence ID" value="OCB74485.1"/>
    <property type="molecule type" value="Genomic_DNA"/>
</dbReference>
<comment type="caution">
    <text evidence="9">The sequence shown here is derived from an EMBL/GenBank/DDBJ whole genome shotgun (WGS) entry which is preliminary data.</text>
</comment>
<dbReference type="GO" id="GO:0006508">
    <property type="term" value="P:proteolysis"/>
    <property type="evidence" value="ECO:0007669"/>
    <property type="project" value="UniProtKB-KW"/>
</dbReference>
<evidence type="ECO:0000256" key="3">
    <source>
        <dbReference type="ARBA" id="ARBA00022670"/>
    </source>
</evidence>
<feature type="transmembrane region" description="Helical" evidence="8">
    <location>
        <begin position="147"/>
        <end position="168"/>
    </location>
</feature>
<name>A0A1B9DXS4_9FLAO</name>
<keyword evidence="10" id="KW-1185">Reference proteome</keyword>
<protein>
    <submittedName>
        <fullName evidence="9">Exosortase family protein XrtF</fullName>
    </submittedName>
</protein>
<keyword evidence="6 8" id="KW-1133">Transmembrane helix</keyword>
<keyword evidence="7 8" id="KW-0472">Membrane</keyword>
<keyword evidence="2" id="KW-1003">Cell membrane</keyword>
<gene>
    <name evidence="9" type="ORF">LPBF_10900</name>
</gene>
<dbReference type="STRING" id="1763534.GCA_001831475_00120"/>
<evidence type="ECO:0000256" key="2">
    <source>
        <dbReference type="ARBA" id="ARBA00022475"/>
    </source>
</evidence>
<dbReference type="RefSeq" id="WP_066336296.1">
    <property type="nucleotide sequence ID" value="NZ_CP017688.1"/>
</dbReference>
<dbReference type="NCBIfam" id="TIGR04128">
    <property type="entry name" value="exoso_Fjoh_1448"/>
    <property type="match status" value="1"/>
</dbReference>
<dbReference type="GO" id="GO:0005886">
    <property type="term" value="C:plasma membrane"/>
    <property type="evidence" value="ECO:0007669"/>
    <property type="project" value="UniProtKB-SubCell"/>
</dbReference>
<keyword evidence="5" id="KW-0378">Hydrolase</keyword>
<dbReference type="InterPro" id="IPR019127">
    <property type="entry name" value="Exosortase"/>
</dbReference>
<sequence>MKHYFIAHKLFLLFLAKFFLTYILLTVVYQLYLGGFQQNQIDGITQLVSQNTQQLMRVLDMDVLVLKDKGASVMVFYKQKYIARIIEGCNAISIIILFVSFIVAFSGKIKPTLLFICMGSLVIYGLNVVRIALLVVLLDAYPEQTAVWHGTIFPLFIYGVVFLLWVLWVTKILDYAKKTV</sequence>
<evidence type="ECO:0000256" key="5">
    <source>
        <dbReference type="ARBA" id="ARBA00022801"/>
    </source>
</evidence>